<proteinExistence type="predicted"/>
<name>A0ABY3W4A5_9MICC</name>
<keyword evidence="2" id="KW-1185">Reference proteome</keyword>
<dbReference type="RefSeq" id="WP_127511943.1">
    <property type="nucleotide sequence ID" value="NZ_CP093326.1"/>
</dbReference>
<dbReference type="SUPFAM" id="SSF56801">
    <property type="entry name" value="Acetyl-CoA synthetase-like"/>
    <property type="match status" value="1"/>
</dbReference>
<accession>A0ABY3W4A5</accession>
<dbReference type="Proteomes" id="UP000829069">
    <property type="component" value="Chromosome"/>
</dbReference>
<dbReference type="Gene3D" id="3.40.50.12780">
    <property type="entry name" value="N-terminal domain of ligase-like"/>
    <property type="match status" value="1"/>
</dbReference>
<dbReference type="EMBL" id="CP093326">
    <property type="protein sequence ID" value="UNK45009.1"/>
    <property type="molecule type" value="Genomic_DNA"/>
</dbReference>
<reference evidence="1 2" key="1">
    <citation type="submission" date="2022-03" db="EMBL/GenBank/DDBJ databases">
        <title>Isotopic signatures of nitrous oxide derived from detoxification processes.</title>
        <authorList>
            <person name="Behrendt U."/>
            <person name="Buchen C."/>
            <person name="Well R."/>
            <person name="Ulrich A."/>
            <person name="Rohe L."/>
            <person name="Kolb S."/>
            <person name="Schloter M."/>
            <person name="Horn M.A."/>
            <person name="Augustin J."/>
        </authorList>
    </citation>
    <scope>NUCLEOTIDE SEQUENCE [LARGE SCALE GENOMIC DNA]</scope>
    <source>
        <strain evidence="1 2">S4-C24</strain>
    </source>
</reference>
<dbReference type="InterPro" id="IPR017523">
    <property type="entry name" value="Rv3268"/>
</dbReference>
<gene>
    <name evidence="1" type="ORF">MNQ99_13770</name>
</gene>
<organism evidence="1 2">
    <name type="scientific">Arthrobacter sulfonylureivorans</name>
    <dbReference type="NCBI Taxonomy" id="2486855"/>
    <lineage>
        <taxon>Bacteria</taxon>
        <taxon>Bacillati</taxon>
        <taxon>Actinomycetota</taxon>
        <taxon>Actinomycetes</taxon>
        <taxon>Micrococcales</taxon>
        <taxon>Micrococcaceae</taxon>
        <taxon>Arthrobacter</taxon>
    </lineage>
</organism>
<dbReference type="NCBIfam" id="TIGR03089">
    <property type="entry name" value="TIGR03089 family protein"/>
    <property type="match status" value="1"/>
</dbReference>
<evidence type="ECO:0000313" key="1">
    <source>
        <dbReference type="EMBL" id="UNK45009.1"/>
    </source>
</evidence>
<dbReference type="InterPro" id="IPR042099">
    <property type="entry name" value="ANL_N_sf"/>
</dbReference>
<sequence>MNPSASITDLLARLRPDSSPCLVWYGPEGERIELSGRVMDNWVAKTANLLAEELDTGEGTTVGLRMEPHWRSLVWVLAAWQAGATVRLDTAGPAPDVLVSADPEQLAGDSTHQVLVAPGALQLRWPGEVPDGVLDYAAEVRSYADVYLGLDTLAADGMALEYDGGDLTFGQLLGQPAPARILLVPAQTAWPEVLREALATWQGGGTVVLVHADVEVSQRLLDSERVSARL</sequence>
<protein>
    <submittedName>
        <fullName evidence="1">TIGR03089 family protein</fullName>
    </submittedName>
</protein>
<evidence type="ECO:0000313" key="2">
    <source>
        <dbReference type="Proteomes" id="UP000829069"/>
    </source>
</evidence>